<accession>A0AA97P4R1</accession>
<reference evidence="2" key="1">
    <citation type="journal article" date="2012" name="PLoS Genet.">
        <title>Comparative analysis of the genomes of two field isolates of the rice blast fungus Magnaporthe oryzae.</title>
        <authorList>
            <person name="Xue M."/>
            <person name="Yang J."/>
            <person name="Li Z."/>
            <person name="Hu S."/>
            <person name="Yao N."/>
            <person name="Dean R.A."/>
            <person name="Zhao W."/>
            <person name="Shen M."/>
            <person name="Zhang H."/>
            <person name="Li C."/>
            <person name="Liu L."/>
            <person name="Cao L."/>
            <person name="Xu X."/>
            <person name="Xing Y."/>
            <person name="Hsiang T."/>
            <person name="Zhang Z."/>
            <person name="Xu J.R."/>
            <person name="Peng Y.L."/>
        </authorList>
    </citation>
    <scope>NUCLEOTIDE SEQUENCE</scope>
    <source>
        <strain evidence="2">Y34</strain>
    </source>
</reference>
<evidence type="ECO:0000313" key="2">
    <source>
        <dbReference type="EMBL" id="ELQ41924.1"/>
    </source>
</evidence>
<dbReference type="Proteomes" id="UP000011086">
    <property type="component" value="Unassembled WGS sequence"/>
</dbReference>
<feature type="region of interest" description="Disordered" evidence="1">
    <location>
        <begin position="1"/>
        <end position="40"/>
    </location>
</feature>
<sequence>MIHYLSRQESAQPSRRSHAEKVSMAISRSQAGFCATTEAR</sequence>
<evidence type="ECO:0000256" key="1">
    <source>
        <dbReference type="SAM" id="MobiDB-lite"/>
    </source>
</evidence>
<protein>
    <submittedName>
        <fullName evidence="2">Uncharacterized protein</fullName>
    </submittedName>
</protein>
<proteinExistence type="predicted"/>
<dbReference type="AlphaFoldDB" id="A0AA97P4R1"/>
<dbReference type="EMBL" id="JH793553">
    <property type="protein sequence ID" value="ELQ41924.1"/>
    <property type="molecule type" value="Genomic_DNA"/>
</dbReference>
<gene>
    <name evidence="2" type="ORF">OOU_Y34scaffold00247g58</name>
</gene>
<name>A0AA97P4R1_PYRO3</name>
<organism evidence="2">
    <name type="scientific">Pyricularia oryzae (strain Y34)</name>
    <name type="common">Rice blast fungus</name>
    <name type="synonym">Magnaporthe oryzae</name>
    <dbReference type="NCBI Taxonomy" id="1143189"/>
    <lineage>
        <taxon>Eukaryota</taxon>
        <taxon>Fungi</taxon>
        <taxon>Dikarya</taxon>
        <taxon>Ascomycota</taxon>
        <taxon>Pezizomycotina</taxon>
        <taxon>Sordariomycetes</taxon>
        <taxon>Sordariomycetidae</taxon>
        <taxon>Magnaporthales</taxon>
        <taxon>Pyriculariaceae</taxon>
        <taxon>Pyricularia</taxon>
    </lineage>
</organism>